<feature type="region of interest" description="Disordered" evidence="1">
    <location>
        <begin position="199"/>
        <end position="233"/>
    </location>
</feature>
<dbReference type="Gene3D" id="1.10.10.60">
    <property type="entry name" value="Homeodomain-like"/>
    <property type="match status" value="1"/>
</dbReference>
<gene>
    <name evidence="4" type="ORF">CXG81DRAFT_7190</name>
</gene>
<accession>A0A4P9X441</accession>
<dbReference type="InterPro" id="IPR019835">
    <property type="entry name" value="SWIB_domain"/>
</dbReference>
<feature type="domain" description="DM2" evidence="2">
    <location>
        <begin position="103"/>
        <end position="180"/>
    </location>
</feature>
<feature type="compositionally biased region" description="Basic residues" evidence="1">
    <location>
        <begin position="212"/>
        <end position="226"/>
    </location>
</feature>
<proteinExistence type="predicted"/>
<protein>
    <recommendedName>
        <fullName evidence="6">SWIB-domain-containing protein</fullName>
    </recommendedName>
</protein>
<evidence type="ECO:0000313" key="4">
    <source>
        <dbReference type="EMBL" id="RKO99804.1"/>
    </source>
</evidence>
<dbReference type="OrthoDB" id="10251073at2759"/>
<keyword evidence="5" id="KW-1185">Reference proteome</keyword>
<dbReference type="Pfam" id="PF02201">
    <property type="entry name" value="SWIB"/>
    <property type="match status" value="2"/>
</dbReference>
<dbReference type="SUPFAM" id="SSF109715">
    <property type="entry name" value="DEK C-terminal domain"/>
    <property type="match status" value="1"/>
</dbReference>
<feature type="compositionally biased region" description="Low complexity" evidence="1">
    <location>
        <begin position="64"/>
        <end position="99"/>
    </location>
</feature>
<dbReference type="InterPro" id="IPR003121">
    <property type="entry name" value="SWIB_MDM2_domain"/>
</dbReference>
<dbReference type="InterPro" id="IPR014876">
    <property type="entry name" value="DEK_C"/>
</dbReference>
<feature type="region of interest" description="Disordered" evidence="1">
    <location>
        <begin position="61"/>
        <end position="99"/>
    </location>
</feature>
<evidence type="ECO:0000259" key="3">
    <source>
        <dbReference type="PROSITE" id="PS51998"/>
    </source>
</evidence>
<evidence type="ECO:0008006" key="6">
    <source>
        <dbReference type="Google" id="ProtNLM"/>
    </source>
</evidence>
<dbReference type="SUPFAM" id="SSF47592">
    <property type="entry name" value="SWIB/MDM2 domain"/>
    <property type="match status" value="2"/>
</dbReference>
<feature type="non-terminal residue" evidence="4">
    <location>
        <position position="1"/>
    </location>
</feature>
<reference evidence="5" key="1">
    <citation type="journal article" date="2018" name="Nat. Microbiol.">
        <title>Leveraging single-cell genomics to expand the fungal tree of life.</title>
        <authorList>
            <person name="Ahrendt S.R."/>
            <person name="Quandt C.A."/>
            <person name="Ciobanu D."/>
            <person name="Clum A."/>
            <person name="Salamov A."/>
            <person name="Andreopoulos B."/>
            <person name="Cheng J.F."/>
            <person name="Woyke T."/>
            <person name="Pelin A."/>
            <person name="Henrissat B."/>
            <person name="Reynolds N.K."/>
            <person name="Benny G.L."/>
            <person name="Smith M.E."/>
            <person name="James T.Y."/>
            <person name="Grigoriev I.V."/>
        </authorList>
    </citation>
    <scope>NUCLEOTIDE SEQUENCE [LARGE SCALE GENOMIC DNA]</scope>
    <source>
        <strain evidence="5">ATCC 52028</strain>
    </source>
</reference>
<dbReference type="AlphaFoldDB" id="A0A4P9X441"/>
<sequence length="305" mass="34156">LSTYLPRLKVLLREANLEQVSATHLRKQIESEFQVDLRPQKQPFKELVHSTLTEIFTSGHEAHAPAAAHQASSTSATASSTSSRPSPAPAAVNSPAASRAKNPFSVPQYLSPALVDVVQIKTATRPEVIKALWKYIKDHKLQDPDDGRFIFCDAPLKRVLGKNRANAFAMNKILGAHLRTEAQYSENPHFSEIPMTEDDVVKPRTPGVKGAKGTKRKAAAPRKKRDPSKMPQYRLSPDLAKVCGFEQHTRPQVVKQIWVYVKANQLQDPQDGRFILCNDLLRRIFETDKVSAFSMNSHLSRHLTR</sequence>
<dbReference type="Proteomes" id="UP000274922">
    <property type="component" value="Unassembled WGS sequence"/>
</dbReference>
<organism evidence="4 5">
    <name type="scientific">Caulochytrium protostelioides</name>
    <dbReference type="NCBI Taxonomy" id="1555241"/>
    <lineage>
        <taxon>Eukaryota</taxon>
        <taxon>Fungi</taxon>
        <taxon>Fungi incertae sedis</taxon>
        <taxon>Chytridiomycota</taxon>
        <taxon>Chytridiomycota incertae sedis</taxon>
        <taxon>Chytridiomycetes</taxon>
        <taxon>Caulochytriales</taxon>
        <taxon>Caulochytriaceae</taxon>
        <taxon>Caulochytrium</taxon>
    </lineage>
</organism>
<dbReference type="CDD" id="cd10567">
    <property type="entry name" value="SWIB-MDM2_like"/>
    <property type="match status" value="2"/>
</dbReference>
<dbReference type="InterPro" id="IPR036885">
    <property type="entry name" value="SWIB_MDM2_dom_sf"/>
</dbReference>
<feature type="domain" description="DM2" evidence="2">
    <location>
        <begin position="228"/>
        <end position="305"/>
    </location>
</feature>
<dbReference type="Pfam" id="PF08766">
    <property type="entry name" value="DEK_C"/>
    <property type="match status" value="1"/>
</dbReference>
<dbReference type="PROSITE" id="PS51998">
    <property type="entry name" value="DEK_C"/>
    <property type="match status" value="1"/>
</dbReference>
<dbReference type="PANTHER" id="PTHR13844">
    <property type="entry name" value="SWI/SNF-RELATED MATRIX-ASSOCIATED ACTIN-DEPENDENT REGULATOR OF CHROMATIN SUBFAMILY D"/>
    <property type="match status" value="1"/>
</dbReference>
<dbReference type="Gene3D" id="1.10.245.10">
    <property type="entry name" value="SWIB/MDM2 domain"/>
    <property type="match status" value="2"/>
</dbReference>
<evidence type="ECO:0000259" key="2">
    <source>
        <dbReference type="PROSITE" id="PS51925"/>
    </source>
</evidence>
<dbReference type="STRING" id="1555241.A0A4P9X441"/>
<feature type="domain" description="DEK-C" evidence="3">
    <location>
        <begin position="1"/>
        <end position="53"/>
    </location>
</feature>
<dbReference type="EMBL" id="ML014255">
    <property type="protein sequence ID" value="RKO99804.1"/>
    <property type="molecule type" value="Genomic_DNA"/>
</dbReference>
<evidence type="ECO:0000313" key="5">
    <source>
        <dbReference type="Proteomes" id="UP000274922"/>
    </source>
</evidence>
<feature type="non-terminal residue" evidence="4">
    <location>
        <position position="305"/>
    </location>
</feature>
<dbReference type="SMART" id="SM00151">
    <property type="entry name" value="SWIB"/>
    <property type="match status" value="2"/>
</dbReference>
<evidence type="ECO:0000256" key="1">
    <source>
        <dbReference type="SAM" id="MobiDB-lite"/>
    </source>
</evidence>
<name>A0A4P9X441_9FUNG</name>
<dbReference type="PROSITE" id="PS51925">
    <property type="entry name" value="SWIB_MDM2"/>
    <property type="match status" value="2"/>
</dbReference>